<evidence type="ECO:0000256" key="1">
    <source>
        <dbReference type="ARBA" id="ARBA00010617"/>
    </source>
</evidence>
<dbReference type="Gene3D" id="1.10.630.10">
    <property type="entry name" value="Cytochrome P450"/>
    <property type="match status" value="1"/>
</dbReference>
<dbReference type="OrthoDB" id="6424590at2759"/>
<accession>A0A8X6GLI3</accession>
<gene>
    <name evidence="3" type="primary">NCL1_24683</name>
    <name evidence="3" type="ORF">TNCT_67551</name>
</gene>
<dbReference type="SUPFAM" id="SSF48264">
    <property type="entry name" value="Cytochrome P450"/>
    <property type="match status" value="1"/>
</dbReference>
<dbReference type="GO" id="GO:0016705">
    <property type="term" value="F:oxidoreductase activity, acting on paired donors, with incorporation or reduction of molecular oxygen"/>
    <property type="evidence" value="ECO:0007669"/>
    <property type="project" value="InterPro"/>
</dbReference>
<protein>
    <submittedName>
        <fullName evidence="3">Cytochrome P450 2F3</fullName>
    </submittedName>
</protein>
<reference evidence="3" key="1">
    <citation type="submission" date="2020-07" db="EMBL/GenBank/DDBJ databases">
        <title>Multicomponent nature underlies the extraordinary mechanical properties of spider dragline silk.</title>
        <authorList>
            <person name="Kono N."/>
            <person name="Nakamura H."/>
            <person name="Mori M."/>
            <person name="Yoshida Y."/>
            <person name="Ohtoshi R."/>
            <person name="Malay A.D."/>
            <person name="Moran D.A.P."/>
            <person name="Tomita M."/>
            <person name="Numata K."/>
            <person name="Arakawa K."/>
        </authorList>
    </citation>
    <scope>NUCLEOTIDE SEQUENCE</scope>
</reference>
<comment type="similarity">
    <text evidence="1">Belongs to the cytochrome P450 family.</text>
</comment>
<dbReference type="EMBL" id="BMAO01025982">
    <property type="protein sequence ID" value="GFR06303.1"/>
    <property type="molecule type" value="Genomic_DNA"/>
</dbReference>
<evidence type="ECO:0000256" key="2">
    <source>
        <dbReference type="ARBA" id="ARBA00023033"/>
    </source>
</evidence>
<dbReference type="GO" id="GO:0005506">
    <property type="term" value="F:iron ion binding"/>
    <property type="evidence" value="ECO:0007669"/>
    <property type="project" value="InterPro"/>
</dbReference>
<comment type="caution">
    <text evidence="3">The sequence shown here is derived from an EMBL/GenBank/DDBJ whole genome shotgun (WGS) entry which is preliminary data.</text>
</comment>
<keyword evidence="4" id="KW-1185">Reference proteome</keyword>
<dbReference type="InterPro" id="IPR036396">
    <property type="entry name" value="Cyt_P450_sf"/>
</dbReference>
<dbReference type="InterPro" id="IPR001128">
    <property type="entry name" value="Cyt_P450"/>
</dbReference>
<proteinExistence type="inferred from homology"/>
<keyword evidence="2" id="KW-0503">Monooxygenase</keyword>
<keyword evidence="2" id="KW-0560">Oxidoreductase</keyword>
<dbReference type="Proteomes" id="UP000887116">
    <property type="component" value="Unassembled WGS sequence"/>
</dbReference>
<organism evidence="3 4">
    <name type="scientific">Trichonephila clavata</name>
    <name type="common">Joro spider</name>
    <name type="synonym">Nephila clavata</name>
    <dbReference type="NCBI Taxonomy" id="2740835"/>
    <lineage>
        <taxon>Eukaryota</taxon>
        <taxon>Metazoa</taxon>
        <taxon>Ecdysozoa</taxon>
        <taxon>Arthropoda</taxon>
        <taxon>Chelicerata</taxon>
        <taxon>Arachnida</taxon>
        <taxon>Araneae</taxon>
        <taxon>Araneomorphae</taxon>
        <taxon>Entelegynae</taxon>
        <taxon>Araneoidea</taxon>
        <taxon>Nephilidae</taxon>
        <taxon>Trichonephila</taxon>
    </lineage>
</organism>
<dbReference type="GO" id="GO:0020037">
    <property type="term" value="F:heme binding"/>
    <property type="evidence" value="ECO:0007669"/>
    <property type="project" value="InterPro"/>
</dbReference>
<name>A0A8X6GLI3_TRICU</name>
<dbReference type="Pfam" id="PF00067">
    <property type="entry name" value="p450"/>
    <property type="match status" value="1"/>
</dbReference>
<sequence length="91" mass="10389">MQKLIKWYNIQRKGPPGPVGLPFVGYLPFLGKEPHKTFRKMKEKYGPKYTVILNEYTVMKEVLSHPYALDKATEIFSILGNVGFGTENGEL</sequence>
<dbReference type="GO" id="GO:0004497">
    <property type="term" value="F:monooxygenase activity"/>
    <property type="evidence" value="ECO:0007669"/>
    <property type="project" value="UniProtKB-KW"/>
</dbReference>
<evidence type="ECO:0000313" key="3">
    <source>
        <dbReference type="EMBL" id="GFR06303.1"/>
    </source>
</evidence>
<evidence type="ECO:0000313" key="4">
    <source>
        <dbReference type="Proteomes" id="UP000887116"/>
    </source>
</evidence>
<dbReference type="AlphaFoldDB" id="A0A8X6GLI3"/>